<proteinExistence type="predicted"/>
<dbReference type="GO" id="GO:0005524">
    <property type="term" value="F:ATP binding"/>
    <property type="evidence" value="ECO:0007669"/>
    <property type="project" value="UniProtKB-KW"/>
</dbReference>
<evidence type="ECO:0000313" key="6">
    <source>
        <dbReference type="EMBL" id="QCQ61943.1"/>
    </source>
</evidence>
<evidence type="ECO:0000256" key="3">
    <source>
        <dbReference type="ARBA" id="ARBA00022840"/>
    </source>
</evidence>
<evidence type="ECO:0000256" key="2">
    <source>
        <dbReference type="ARBA" id="ARBA00022741"/>
    </source>
</evidence>
<protein>
    <submittedName>
        <fullName evidence="6">Terminase large subunit</fullName>
    </submittedName>
</protein>
<dbReference type="Proteomes" id="UP000304203">
    <property type="component" value="Segment"/>
</dbReference>
<evidence type="ECO:0000259" key="5">
    <source>
        <dbReference type="Pfam" id="PF17289"/>
    </source>
</evidence>
<gene>
    <name evidence="6" type="ORF">Barba19A_gp103</name>
</gene>
<dbReference type="Pfam" id="PF17289">
    <property type="entry name" value="Terminase_6C"/>
    <property type="match status" value="1"/>
</dbReference>
<dbReference type="InterPro" id="IPR035421">
    <property type="entry name" value="Terminase_6C"/>
</dbReference>
<evidence type="ECO:0000256" key="4">
    <source>
        <dbReference type="ARBA" id="ARBA00023219"/>
    </source>
</evidence>
<reference evidence="6 7" key="1">
    <citation type="submission" date="2019-03" db="EMBL/GenBank/DDBJ databases">
        <title>Genomic and seasonal variations among aquatic phages infecting the Baltic Sea Gammaproteobacteria Rheinheimera sp. bal341.</title>
        <authorList>
            <person name="Nilsson E."/>
            <person name="Li K."/>
            <person name="Fridlund J."/>
            <person name="Sulcius S."/>
            <person name="Bunse C."/>
            <person name="Karlsson C.M.G."/>
            <person name="Lindh M."/>
            <person name="Lundin D."/>
            <person name="Pinhassi J."/>
            <person name="Holmfeldt K."/>
        </authorList>
    </citation>
    <scope>NUCLEOTIDE SEQUENCE [LARGE SCALE GENOMIC DNA]</scope>
</reference>
<dbReference type="InterPro" id="IPR027417">
    <property type="entry name" value="P-loop_NTPase"/>
</dbReference>
<keyword evidence="4" id="KW-0231">Viral genome packaging</keyword>
<evidence type="ECO:0000256" key="1">
    <source>
        <dbReference type="ARBA" id="ARBA00022612"/>
    </source>
</evidence>
<keyword evidence="3" id="KW-0067">ATP-binding</keyword>
<dbReference type="Pfam" id="PF03237">
    <property type="entry name" value="Terminase_6N"/>
    <property type="match status" value="1"/>
</dbReference>
<keyword evidence="7" id="KW-1185">Reference proteome</keyword>
<keyword evidence="1" id="KW-1188">Viral release from host cell</keyword>
<accession>A0A4P8N4X0</accession>
<dbReference type="Gene3D" id="3.40.50.300">
    <property type="entry name" value="P-loop containing nucleotide triphosphate hydrolases"/>
    <property type="match status" value="1"/>
</dbReference>
<feature type="domain" description="Terminase large subunit gp17-like C-terminal" evidence="5">
    <location>
        <begin position="241"/>
        <end position="403"/>
    </location>
</feature>
<name>A0A4P8N4X0_9CAUD</name>
<evidence type="ECO:0000313" key="7">
    <source>
        <dbReference type="Proteomes" id="UP000304203"/>
    </source>
</evidence>
<organism evidence="6 7">
    <name type="scientific">Rheinheimera phage vB_RspM_Barba19A</name>
    <dbReference type="NCBI Taxonomy" id="2565658"/>
    <lineage>
        <taxon>Viruses</taxon>
        <taxon>Duplodnaviria</taxon>
        <taxon>Heunggongvirae</taxon>
        <taxon>Uroviricota</taxon>
        <taxon>Caudoviricetes</taxon>
        <taxon>Barbavirus</taxon>
        <taxon>Barbavirus barba19A</taxon>
    </lineage>
</organism>
<keyword evidence="2" id="KW-0547">Nucleotide-binding</keyword>
<sequence length="428" mass="48658">MFVRTTNVEIDNGLWPEAKRMYLPYLVDSQGRFLGKAHISEKNKTITFPSGGRTKFTYCATDKDVDAWYGSEITRIYLDECQHRTEYQFDLFKSRNRSMAKVPKGMRCTLNPSPDSFIYKYVEPFLDDDKYPIPELSGKTRYFTILNGILISSWDADDIRNDTGKEPETYTYIPAVLGDNEKLMEIDPAYKNKLDALPEAKRKQLLLGCWASTDEDGLYFKREYLKRANSIPLHSVYCRAWDLASSAGDTPNTVGCDATQGMLMARCPQGYFYLVGSKRFRKRAGERDQEILRTAKQDGQDVTVVIPKDTGAGGAAQYEYLSKLLITEGFIVKQDTAVATTSKLSKASPFFSACENGLVYLVEKSFETEELELCMRELEVFDGVSRSTRLRHDETVDTCATGFNYLSKRQSIPQINLPNLTKSNEFSF</sequence>
<dbReference type="EMBL" id="MK719730">
    <property type="protein sequence ID" value="QCQ61943.1"/>
    <property type="molecule type" value="Genomic_DNA"/>
</dbReference>